<dbReference type="Pfam" id="PF08790">
    <property type="entry name" value="zf-LYAR"/>
    <property type="match status" value="1"/>
</dbReference>
<evidence type="ECO:0000256" key="6">
    <source>
        <dbReference type="ARBA" id="ARBA00023242"/>
    </source>
</evidence>
<protein>
    <submittedName>
        <fullName evidence="11">Zf-LYAR domain-containing protein</fullName>
    </submittedName>
</protein>
<name>A0A7E4ZZS5_PANRE</name>
<evidence type="ECO:0000256" key="4">
    <source>
        <dbReference type="ARBA" id="ARBA00022771"/>
    </source>
</evidence>
<feature type="domain" description="Zinc finger C2H2 LYAR-type" evidence="9">
    <location>
        <begin position="30"/>
        <end position="57"/>
    </location>
</feature>
<evidence type="ECO:0000256" key="2">
    <source>
        <dbReference type="ARBA" id="ARBA00022723"/>
    </source>
</evidence>
<evidence type="ECO:0000313" key="10">
    <source>
        <dbReference type="Proteomes" id="UP000492821"/>
    </source>
</evidence>
<dbReference type="PANTHER" id="PTHR13100">
    <property type="entry name" value="CELL GROWTH-REGULATING NUCLEOLAR PROTEIN LYAR"/>
    <property type="match status" value="1"/>
</dbReference>
<comment type="subcellular location">
    <subcellularLocation>
        <location evidence="1">Nucleus</location>
    </subcellularLocation>
</comment>
<feature type="compositionally biased region" description="Basic and acidic residues" evidence="8">
    <location>
        <begin position="151"/>
        <end position="166"/>
    </location>
</feature>
<evidence type="ECO:0000259" key="9">
    <source>
        <dbReference type="Pfam" id="PF08790"/>
    </source>
</evidence>
<evidence type="ECO:0000256" key="1">
    <source>
        <dbReference type="ARBA" id="ARBA00004123"/>
    </source>
</evidence>
<proteinExistence type="predicted"/>
<evidence type="ECO:0000313" key="11">
    <source>
        <dbReference type="WBParaSite" id="Pan_g5983.t1"/>
    </source>
</evidence>
<dbReference type="GO" id="GO:0008270">
    <property type="term" value="F:zinc ion binding"/>
    <property type="evidence" value="ECO:0007669"/>
    <property type="project" value="UniProtKB-KW"/>
</dbReference>
<feature type="region of interest" description="Disordered" evidence="8">
    <location>
        <begin position="147"/>
        <end position="166"/>
    </location>
</feature>
<keyword evidence="5" id="KW-0862">Zinc</keyword>
<dbReference type="InterPro" id="IPR039999">
    <property type="entry name" value="LYAR"/>
</dbReference>
<dbReference type="Proteomes" id="UP000492821">
    <property type="component" value="Unassembled WGS sequence"/>
</dbReference>
<accession>A0A7E4ZZS5</accession>
<reference evidence="10" key="1">
    <citation type="journal article" date="2013" name="Genetics">
        <title>The draft genome and transcriptome of Panagrellus redivivus are shaped by the harsh demands of a free-living lifestyle.</title>
        <authorList>
            <person name="Srinivasan J."/>
            <person name="Dillman A.R."/>
            <person name="Macchietto M.G."/>
            <person name="Heikkinen L."/>
            <person name="Lakso M."/>
            <person name="Fracchia K.M."/>
            <person name="Antoshechkin I."/>
            <person name="Mortazavi A."/>
            <person name="Wong G."/>
            <person name="Sternberg P.W."/>
        </authorList>
    </citation>
    <scope>NUCLEOTIDE SEQUENCE [LARGE SCALE GENOMIC DNA]</scope>
    <source>
        <strain evidence="10">MT8872</strain>
    </source>
</reference>
<reference evidence="11" key="2">
    <citation type="submission" date="2020-10" db="UniProtKB">
        <authorList>
            <consortium name="WormBaseParasite"/>
        </authorList>
    </citation>
    <scope>IDENTIFICATION</scope>
</reference>
<evidence type="ECO:0000256" key="7">
    <source>
        <dbReference type="PROSITE-ProRule" id="PRU01145"/>
    </source>
</evidence>
<dbReference type="PANTHER" id="PTHR13100:SF10">
    <property type="entry name" value="CELL GROWTH-REGULATING NUCLEOLAR PROTEIN"/>
    <property type="match status" value="1"/>
</dbReference>
<dbReference type="InterPro" id="IPR014898">
    <property type="entry name" value="Znf_C2H2_LYAR"/>
</dbReference>
<dbReference type="PROSITE" id="PS51804">
    <property type="entry name" value="ZF_C2HC_LYAR"/>
    <property type="match status" value="1"/>
</dbReference>
<dbReference type="GO" id="GO:0000122">
    <property type="term" value="P:negative regulation of transcription by RNA polymerase II"/>
    <property type="evidence" value="ECO:0007669"/>
    <property type="project" value="TreeGrafter"/>
</dbReference>
<keyword evidence="6" id="KW-0539">Nucleus</keyword>
<keyword evidence="4 7" id="KW-0863">Zinc-finger</keyword>
<dbReference type="AlphaFoldDB" id="A0A7E4ZZS5"/>
<evidence type="ECO:0000256" key="8">
    <source>
        <dbReference type="SAM" id="MobiDB-lite"/>
    </source>
</evidence>
<dbReference type="WBParaSite" id="Pan_g5983.t1">
    <property type="protein sequence ID" value="Pan_g5983.t1"/>
    <property type="gene ID" value="Pan_g5983"/>
</dbReference>
<dbReference type="GO" id="GO:0005730">
    <property type="term" value="C:nucleolus"/>
    <property type="evidence" value="ECO:0007669"/>
    <property type="project" value="TreeGrafter"/>
</dbReference>
<keyword evidence="10" id="KW-1185">Reference proteome</keyword>
<organism evidence="10 11">
    <name type="scientific">Panagrellus redivivus</name>
    <name type="common">Microworm</name>
    <dbReference type="NCBI Taxonomy" id="6233"/>
    <lineage>
        <taxon>Eukaryota</taxon>
        <taxon>Metazoa</taxon>
        <taxon>Ecdysozoa</taxon>
        <taxon>Nematoda</taxon>
        <taxon>Chromadorea</taxon>
        <taxon>Rhabditida</taxon>
        <taxon>Tylenchina</taxon>
        <taxon>Panagrolaimomorpha</taxon>
        <taxon>Panagrolaimoidea</taxon>
        <taxon>Panagrolaimidae</taxon>
        <taxon>Panagrellus</taxon>
    </lineage>
</organism>
<keyword evidence="3" id="KW-0677">Repeat</keyword>
<dbReference type="InterPro" id="IPR036236">
    <property type="entry name" value="Znf_C2H2_sf"/>
</dbReference>
<sequence length="268" mass="30336">MVSFVCGRCSEVLKKTQVARHLYKCNSNAFACLDCNIDFSKASYVGHTKCITEAQKYHGATYQDKVNKGEVKQAQWVELLEEAILYTKEVNVHHLLKSISKFDNVPRKKDKFINFCSQSIRCHNKALMEAAFDAIKAAEDHAKAQQAAIEKSNKEEEEKKNNNGKDVELNGLNLDALKLNGDEKKPVNPNAIFEFAEQIQNILSGKTQPTNYYELCEDLVKLYRDATGDFDTGDVKIVHNIVDTLEEMRRVTFVGDTSYIRRTSGGKK</sequence>
<keyword evidence="2" id="KW-0479">Metal-binding</keyword>
<evidence type="ECO:0000256" key="3">
    <source>
        <dbReference type="ARBA" id="ARBA00022737"/>
    </source>
</evidence>
<dbReference type="SUPFAM" id="SSF57667">
    <property type="entry name" value="beta-beta-alpha zinc fingers"/>
    <property type="match status" value="2"/>
</dbReference>
<dbReference type="GO" id="GO:0006364">
    <property type="term" value="P:rRNA processing"/>
    <property type="evidence" value="ECO:0007669"/>
    <property type="project" value="TreeGrafter"/>
</dbReference>
<evidence type="ECO:0000256" key="5">
    <source>
        <dbReference type="ARBA" id="ARBA00022833"/>
    </source>
</evidence>
<dbReference type="GO" id="GO:0003677">
    <property type="term" value="F:DNA binding"/>
    <property type="evidence" value="ECO:0007669"/>
    <property type="project" value="InterPro"/>
</dbReference>
<dbReference type="Gene3D" id="3.30.1490.490">
    <property type="match status" value="1"/>
</dbReference>